<sequence length="191" mass="21355">MEELAYHILDIARNSLEAGATAINITVEEDTEQNICRFTVADNGWGMSPQVLRRLEDPFFTTKSGKKVGLGFPLLRAAVEQCGGEMLIESKPGEGTRVCAAFPYNHVDRAPLGDMAQTICTLLAGNSHVDFKYTYIFNGRQVKLETQEIRKRLKSVPLDHPTILLWLRQYLTETTQALHGGDDYEIARRAG</sequence>
<evidence type="ECO:0000259" key="5">
    <source>
        <dbReference type="PROSITE" id="PS50109"/>
    </source>
</evidence>
<evidence type="ECO:0000256" key="3">
    <source>
        <dbReference type="ARBA" id="ARBA00022777"/>
    </source>
</evidence>
<gene>
    <name evidence="6" type="ORF">GFC01_01595</name>
</gene>
<dbReference type="AlphaFoldDB" id="A0A6N7ILY0"/>
<keyword evidence="3" id="KW-0418">Kinase</keyword>
<dbReference type="InterPro" id="IPR004358">
    <property type="entry name" value="Sig_transdc_His_kin-like_C"/>
</dbReference>
<dbReference type="OrthoDB" id="9797586at2"/>
<dbReference type="Gene3D" id="3.30.565.10">
    <property type="entry name" value="Histidine kinase-like ATPase, C-terminal domain"/>
    <property type="match status" value="1"/>
</dbReference>
<evidence type="ECO:0000313" key="6">
    <source>
        <dbReference type="EMBL" id="MQL50982.1"/>
    </source>
</evidence>
<keyword evidence="3" id="KW-0808">Transferase</keyword>
<feature type="domain" description="Histidine kinase" evidence="5">
    <location>
        <begin position="1"/>
        <end position="106"/>
    </location>
</feature>
<proteinExistence type="predicted"/>
<accession>A0A6N7ILY0</accession>
<dbReference type="PANTHER" id="PTHR43065">
    <property type="entry name" value="SENSOR HISTIDINE KINASE"/>
    <property type="match status" value="1"/>
</dbReference>
<dbReference type="Pfam" id="PF02518">
    <property type="entry name" value="HATPase_c"/>
    <property type="match status" value="1"/>
</dbReference>
<dbReference type="GO" id="GO:0004673">
    <property type="term" value="F:protein histidine kinase activity"/>
    <property type="evidence" value="ECO:0007669"/>
    <property type="project" value="UniProtKB-EC"/>
</dbReference>
<keyword evidence="6" id="KW-0067">ATP-binding</keyword>
<evidence type="ECO:0000256" key="2">
    <source>
        <dbReference type="ARBA" id="ARBA00012438"/>
    </source>
</evidence>
<dbReference type="RefSeq" id="WP_152944904.1">
    <property type="nucleotide sequence ID" value="NZ_WHYR01000003.1"/>
</dbReference>
<keyword evidence="7" id="KW-1185">Reference proteome</keyword>
<dbReference type="Proteomes" id="UP000441717">
    <property type="component" value="Unassembled WGS sequence"/>
</dbReference>
<dbReference type="PRINTS" id="PR00344">
    <property type="entry name" value="BCTRLSENSOR"/>
</dbReference>
<keyword evidence="4" id="KW-0902">Two-component regulatory system</keyword>
<dbReference type="InterPro" id="IPR005467">
    <property type="entry name" value="His_kinase_dom"/>
</dbReference>
<dbReference type="SUPFAM" id="SSF55874">
    <property type="entry name" value="ATPase domain of HSP90 chaperone/DNA topoisomerase II/histidine kinase"/>
    <property type="match status" value="1"/>
</dbReference>
<protein>
    <recommendedName>
        <fullName evidence="2">histidine kinase</fullName>
        <ecNumber evidence="2">2.7.13.3</ecNumber>
    </recommendedName>
</protein>
<dbReference type="InterPro" id="IPR003594">
    <property type="entry name" value="HATPase_dom"/>
</dbReference>
<dbReference type="EC" id="2.7.13.3" evidence="2"/>
<dbReference type="PROSITE" id="PS50109">
    <property type="entry name" value="HIS_KIN"/>
    <property type="match status" value="1"/>
</dbReference>
<dbReference type="InterPro" id="IPR036890">
    <property type="entry name" value="HATPase_C_sf"/>
</dbReference>
<keyword evidence="6" id="KW-0547">Nucleotide-binding</keyword>
<dbReference type="SMART" id="SM00387">
    <property type="entry name" value="HATPase_c"/>
    <property type="match status" value="1"/>
</dbReference>
<dbReference type="GO" id="GO:0000160">
    <property type="term" value="P:phosphorelay signal transduction system"/>
    <property type="evidence" value="ECO:0007669"/>
    <property type="project" value="UniProtKB-KW"/>
</dbReference>
<name>A0A6N7ILY0_9FIRM</name>
<evidence type="ECO:0000313" key="7">
    <source>
        <dbReference type="Proteomes" id="UP000441717"/>
    </source>
</evidence>
<evidence type="ECO:0000256" key="1">
    <source>
        <dbReference type="ARBA" id="ARBA00000085"/>
    </source>
</evidence>
<organism evidence="6 7">
    <name type="scientific">Desulfofundulus thermobenzoicus</name>
    <dbReference type="NCBI Taxonomy" id="29376"/>
    <lineage>
        <taxon>Bacteria</taxon>
        <taxon>Bacillati</taxon>
        <taxon>Bacillota</taxon>
        <taxon>Clostridia</taxon>
        <taxon>Eubacteriales</taxon>
        <taxon>Peptococcaceae</taxon>
        <taxon>Desulfofundulus</taxon>
    </lineage>
</organism>
<comment type="catalytic activity">
    <reaction evidence="1">
        <text>ATP + protein L-histidine = ADP + protein N-phospho-L-histidine.</text>
        <dbReference type="EC" id="2.7.13.3"/>
    </reaction>
</comment>
<dbReference type="EMBL" id="WHYR01000003">
    <property type="protein sequence ID" value="MQL50982.1"/>
    <property type="molecule type" value="Genomic_DNA"/>
</dbReference>
<reference evidence="6 7" key="1">
    <citation type="submission" date="2019-10" db="EMBL/GenBank/DDBJ databases">
        <title>Comparative genomics of sulfur disproportionating microorganisms.</title>
        <authorList>
            <person name="Ward L.M."/>
            <person name="Bertran E."/>
            <person name="Johnston D."/>
        </authorList>
    </citation>
    <scope>NUCLEOTIDE SEQUENCE [LARGE SCALE GENOMIC DNA]</scope>
    <source>
        <strain evidence="6 7">DSM 14055</strain>
    </source>
</reference>
<evidence type="ECO:0000256" key="4">
    <source>
        <dbReference type="ARBA" id="ARBA00023012"/>
    </source>
</evidence>
<comment type="caution">
    <text evidence="6">The sequence shown here is derived from an EMBL/GenBank/DDBJ whole genome shotgun (WGS) entry which is preliminary data.</text>
</comment>
<dbReference type="GO" id="GO:0005524">
    <property type="term" value="F:ATP binding"/>
    <property type="evidence" value="ECO:0007669"/>
    <property type="project" value="UniProtKB-KW"/>
</dbReference>